<feature type="compositionally biased region" description="Polar residues" evidence="1">
    <location>
        <begin position="206"/>
        <end position="224"/>
    </location>
</feature>
<feature type="region of interest" description="Disordered" evidence="1">
    <location>
        <begin position="44"/>
        <end position="305"/>
    </location>
</feature>
<dbReference type="AlphaFoldDB" id="A0A9Q1CM45"/>
<proteinExistence type="predicted"/>
<feature type="compositionally biased region" description="Polar residues" evidence="1">
    <location>
        <begin position="73"/>
        <end position="82"/>
    </location>
</feature>
<feature type="compositionally biased region" description="Basic and acidic residues" evidence="1">
    <location>
        <begin position="13"/>
        <end position="31"/>
    </location>
</feature>
<protein>
    <submittedName>
        <fullName evidence="2">Uncharacterized protein</fullName>
    </submittedName>
</protein>
<name>A0A9Q1CM45_HOLLE</name>
<gene>
    <name evidence="2" type="ORF">HOLleu_00317</name>
</gene>
<feature type="compositionally biased region" description="Pro residues" evidence="1">
    <location>
        <begin position="355"/>
        <end position="364"/>
    </location>
</feature>
<keyword evidence="3" id="KW-1185">Reference proteome</keyword>
<feature type="compositionally biased region" description="Low complexity" evidence="1">
    <location>
        <begin position="51"/>
        <end position="65"/>
    </location>
</feature>
<sequence length="364" mass="39114">MVIPAQRPASQHDISDPFDIKHQAHARSKEEALELLGKLGMIPTGGHPIGDTITPDLTPTSTLSPDPDKENKVNTSNEQTAENIPAPVPRRNIQPKPRPRSTVVTSTSIPSGPTPAPRPRPQSTIITSGSALDIGQPDRRPQKPPPLTHNRPKVEPILEESSDPPPRIAPRKISDPAVNTGMPVLPPRKVSQPVPSQRVSPEASAPQPSQRLSFSEQVENHQSTSHPKPAVPPNKPKSPPPQSLPPVPVRRGQTEEKNSNSNHSSHHEEPPRKPARKAPPAPDGKKRTPAQRSMTLPTGFSQPVKFSASSNEIDFLLGVTNEAESGTNNLPSPLVPQNLPPPLIPQPADASAVPPKLPPRNKPS</sequence>
<evidence type="ECO:0000313" key="3">
    <source>
        <dbReference type="Proteomes" id="UP001152320"/>
    </source>
</evidence>
<dbReference type="Proteomes" id="UP001152320">
    <property type="component" value="Chromosome 1"/>
</dbReference>
<evidence type="ECO:0000256" key="1">
    <source>
        <dbReference type="SAM" id="MobiDB-lite"/>
    </source>
</evidence>
<organism evidence="2 3">
    <name type="scientific">Holothuria leucospilota</name>
    <name type="common">Black long sea cucumber</name>
    <name type="synonym">Mertensiothuria leucospilota</name>
    <dbReference type="NCBI Taxonomy" id="206669"/>
    <lineage>
        <taxon>Eukaryota</taxon>
        <taxon>Metazoa</taxon>
        <taxon>Echinodermata</taxon>
        <taxon>Eleutherozoa</taxon>
        <taxon>Echinozoa</taxon>
        <taxon>Holothuroidea</taxon>
        <taxon>Aspidochirotacea</taxon>
        <taxon>Aspidochirotida</taxon>
        <taxon>Holothuriidae</taxon>
        <taxon>Holothuria</taxon>
    </lineage>
</organism>
<feature type="compositionally biased region" description="Low complexity" evidence="1">
    <location>
        <begin position="328"/>
        <end position="337"/>
    </location>
</feature>
<reference evidence="2" key="1">
    <citation type="submission" date="2021-10" db="EMBL/GenBank/DDBJ databases">
        <title>Tropical sea cucumber genome reveals ecological adaptation and Cuvierian tubules defense mechanism.</title>
        <authorList>
            <person name="Chen T."/>
        </authorList>
    </citation>
    <scope>NUCLEOTIDE SEQUENCE</scope>
    <source>
        <strain evidence="2">Nanhai2018</strain>
        <tissue evidence="2">Muscle</tissue>
    </source>
</reference>
<comment type="caution">
    <text evidence="2">The sequence shown here is derived from an EMBL/GenBank/DDBJ whole genome shotgun (WGS) entry which is preliminary data.</text>
</comment>
<evidence type="ECO:0000313" key="2">
    <source>
        <dbReference type="EMBL" id="KAJ8048137.1"/>
    </source>
</evidence>
<feature type="compositionally biased region" description="Polar residues" evidence="1">
    <location>
        <begin position="290"/>
        <end position="301"/>
    </location>
</feature>
<feature type="region of interest" description="Disordered" evidence="1">
    <location>
        <begin position="323"/>
        <end position="364"/>
    </location>
</feature>
<accession>A0A9Q1CM45</accession>
<feature type="compositionally biased region" description="Pro residues" evidence="1">
    <location>
        <begin position="229"/>
        <end position="248"/>
    </location>
</feature>
<dbReference type="EMBL" id="JAIZAY010000001">
    <property type="protein sequence ID" value="KAJ8048137.1"/>
    <property type="molecule type" value="Genomic_DNA"/>
</dbReference>
<feature type="region of interest" description="Disordered" evidence="1">
    <location>
        <begin position="1"/>
        <end position="31"/>
    </location>
</feature>